<evidence type="ECO:0000313" key="3">
    <source>
        <dbReference type="EMBL" id="RKP34245.1"/>
    </source>
</evidence>
<protein>
    <submittedName>
        <fullName evidence="3">Uncharacterized protein</fullName>
    </submittedName>
</protein>
<reference evidence="4" key="1">
    <citation type="journal article" date="2018" name="Nat. Microbiol.">
        <title>Leveraging single-cell genomics to expand the fungal tree of life.</title>
        <authorList>
            <person name="Ahrendt S.R."/>
            <person name="Quandt C.A."/>
            <person name="Ciobanu D."/>
            <person name="Clum A."/>
            <person name="Salamov A."/>
            <person name="Andreopoulos B."/>
            <person name="Cheng J.F."/>
            <person name="Woyke T."/>
            <person name="Pelin A."/>
            <person name="Henrissat B."/>
            <person name="Reynolds N.K."/>
            <person name="Benny G.L."/>
            <person name="Smith M.E."/>
            <person name="James T.Y."/>
            <person name="Grigoriev I.V."/>
        </authorList>
    </citation>
    <scope>NUCLEOTIDE SEQUENCE [LARGE SCALE GENOMIC DNA]</scope>
    <source>
        <strain evidence="4">RSA 468</strain>
    </source>
</reference>
<feature type="signal peptide" evidence="2">
    <location>
        <begin position="1"/>
        <end position="22"/>
    </location>
</feature>
<dbReference type="Proteomes" id="UP000268162">
    <property type="component" value="Unassembled WGS sequence"/>
</dbReference>
<evidence type="ECO:0000256" key="1">
    <source>
        <dbReference type="SAM" id="MobiDB-lite"/>
    </source>
</evidence>
<gene>
    <name evidence="3" type="ORF">BJ085DRAFT_39367</name>
</gene>
<dbReference type="AlphaFoldDB" id="A0A4P9ZM61"/>
<evidence type="ECO:0000256" key="2">
    <source>
        <dbReference type="SAM" id="SignalP"/>
    </source>
</evidence>
<sequence>MKLGTAALVGVTLTIMLTTVLSSPFLGFHRTPSNNTVPATSGQPYCDALKNIQHDKLSAKLRNFYLRLKVNLGFSDLSRTDGLVFRLLITAFRNGFYGNNGAYLDSVPSIQKNQVSLELARTATGIKPQVVKDPLDAMYLRGVLKQTAKKPVKFLILDLRVAGHKVAMRLLGQCYEYLANDEKNGKYFAAVKGNGAKPPTYTAQEKDNSANPKTELAPMGSFSQTESLPPYLAQPVDSDQSLNPPPVYTLNSVAQTNPPLKPSPLGNGHSASPPAADNQDSPIPPTRITASDR</sequence>
<keyword evidence="4" id="KW-1185">Reference proteome</keyword>
<evidence type="ECO:0000313" key="4">
    <source>
        <dbReference type="Proteomes" id="UP000268162"/>
    </source>
</evidence>
<proteinExistence type="predicted"/>
<accession>A0A4P9ZM61</accession>
<feature type="chain" id="PRO_5020248078" evidence="2">
    <location>
        <begin position="23"/>
        <end position="293"/>
    </location>
</feature>
<dbReference type="EMBL" id="ML003288">
    <property type="protein sequence ID" value="RKP34245.1"/>
    <property type="molecule type" value="Genomic_DNA"/>
</dbReference>
<feature type="region of interest" description="Disordered" evidence="1">
    <location>
        <begin position="196"/>
        <end position="293"/>
    </location>
</feature>
<name>A0A4P9ZM61_9FUNG</name>
<keyword evidence="2" id="KW-0732">Signal</keyword>
<feature type="compositionally biased region" description="Polar residues" evidence="1">
    <location>
        <begin position="249"/>
        <end position="258"/>
    </location>
</feature>
<organism evidence="3 4">
    <name type="scientific">Dimargaris cristalligena</name>
    <dbReference type="NCBI Taxonomy" id="215637"/>
    <lineage>
        <taxon>Eukaryota</taxon>
        <taxon>Fungi</taxon>
        <taxon>Fungi incertae sedis</taxon>
        <taxon>Zoopagomycota</taxon>
        <taxon>Kickxellomycotina</taxon>
        <taxon>Dimargaritomycetes</taxon>
        <taxon>Dimargaritales</taxon>
        <taxon>Dimargaritaceae</taxon>
        <taxon>Dimargaris</taxon>
    </lineage>
</organism>